<proteinExistence type="predicted"/>
<keyword evidence="3" id="KW-1185">Reference proteome</keyword>
<feature type="non-terminal residue" evidence="2">
    <location>
        <position position="1"/>
    </location>
</feature>
<feature type="compositionally biased region" description="Polar residues" evidence="1">
    <location>
        <begin position="21"/>
        <end position="31"/>
    </location>
</feature>
<comment type="caution">
    <text evidence="2">The sequence shown here is derived from an EMBL/GenBank/DDBJ whole genome shotgun (WGS) entry which is preliminary data.</text>
</comment>
<dbReference type="AlphaFoldDB" id="A0AAD6BCX5"/>
<organism evidence="2 3">
    <name type="scientific">Pogonophryne albipinna</name>
    <dbReference type="NCBI Taxonomy" id="1090488"/>
    <lineage>
        <taxon>Eukaryota</taxon>
        <taxon>Metazoa</taxon>
        <taxon>Chordata</taxon>
        <taxon>Craniata</taxon>
        <taxon>Vertebrata</taxon>
        <taxon>Euteleostomi</taxon>
        <taxon>Actinopterygii</taxon>
        <taxon>Neopterygii</taxon>
        <taxon>Teleostei</taxon>
        <taxon>Neoteleostei</taxon>
        <taxon>Acanthomorphata</taxon>
        <taxon>Eupercaria</taxon>
        <taxon>Perciformes</taxon>
        <taxon>Notothenioidei</taxon>
        <taxon>Pogonophryne</taxon>
    </lineage>
</organism>
<reference evidence="2" key="1">
    <citation type="submission" date="2022-11" db="EMBL/GenBank/DDBJ databases">
        <title>Chromosome-level genome of Pogonophryne albipinna.</title>
        <authorList>
            <person name="Jo E."/>
        </authorList>
    </citation>
    <scope>NUCLEOTIDE SEQUENCE</scope>
    <source>
        <strain evidence="2">SGF0006</strain>
        <tissue evidence="2">Muscle</tissue>
    </source>
</reference>
<gene>
    <name evidence="2" type="ORF">JOQ06_027461</name>
</gene>
<sequence>RKGEKRDRRTAESPIRANKAVPSSQLNSPATSRMHFYGTEPHREEEGRQDRREKAESGGG</sequence>
<dbReference type="Proteomes" id="UP001219934">
    <property type="component" value="Unassembled WGS sequence"/>
</dbReference>
<evidence type="ECO:0000313" key="2">
    <source>
        <dbReference type="EMBL" id="KAJ4941174.1"/>
    </source>
</evidence>
<accession>A0AAD6BCX5</accession>
<name>A0AAD6BCX5_9TELE</name>
<feature type="compositionally biased region" description="Basic and acidic residues" evidence="1">
    <location>
        <begin position="1"/>
        <end position="11"/>
    </location>
</feature>
<evidence type="ECO:0000313" key="3">
    <source>
        <dbReference type="Proteomes" id="UP001219934"/>
    </source>
</evidence>
<feature type="compositionally biased region" description="Basic and acidic residues" evidence="1">
    <location>
        <begin position="40"/>
        <end position="60"/>
    </location>
</feature>
<evidence type="ECO:0000256" key="1">
    <source>
        <dbReference type="SAM" id="MobiDB-lite"/>
    </source>
</evidence>
<dbReference type="EMBL" id="JAPTMU010000007">
    <property type="protein sequence ID" value="KAJ4941174.1"/>
    <property type="molecule type" value="Genomic_DNA"/>
</dbReference>
<feature type="region of interest" description="Disordered" evidence="1">
    <location>
        <begin position="1"/>
        <end position="60"/>
    </location>
</feature>
<protein>
    <submittedName>
        <fullName evidence="2">Uncharacterized protein</fullName>
    </submittedName>
</protein>